<reference evidence="2 3" key="1">
    <citation type="submission" date="2019-07" db="EMBL/GenBank/DDBJ databases">
        <title>Draft genome assembly of a fouling barnacle, Amphibalanus amphitrite (Darwin, 1854): The first reference genome for Thecostraca.</title>
        <authorList>
            <person name="Kim W."/>
        </authorList>
    </citation>
    <scope>NUCLEOTIDE SEQUENCE [LARGE SCALE GENOMIC DNA]</scope>
    <source>
        <strain evidence="2">SNU_AA5</strain>
        <tissue evidence="2">Soma without cirri and trophi</tissue>
    </source>
</reference>
<feature type="chain" id="PRO_5025338363" description="Secreted protein" evidence="1">
    <location>
        <begin position="28"/>
        <end position="93"/>
    </location>
</feature>
<keyword evidence="1" id="KW-0732">Signal</keyword>
<organism evidence="2 3">
    <name type="scientific">Amphibalanus amphitrite</name>
    <name type="common">Striped barnacle</name>
    <name type="synonym">Balanus amphitrite</name>
    <dbReference type="NCBI Taxonomy" id="1232801"/>
    <lineage>
        <taxon>Eukaryota</taxon>
        <taxon>Metazoa</taxon>
        <taxon>Ecdysozoa</taxon>
        <taxon>Arthropoda</taxon>
        <taxon>Crustacea</taxon>
        <taxon>Multicrustacea</taxon>
        <taxon>Cirripedia</taxon>
        <taxon>Thoracica</taxon>
        <taxon>Thoracicalcarea</taxon>
        <taxon>Balanomorpha</taxon>
        <taxon>Balanoidea</taxon>
        <taxon>Balanidae</taxon>
        <taxon>Amphibalaninae</taxon>
        <taxon>Amphibalanus</taxon>
    </lineage>
</organism>
<proteinExistence type="predicted"/>
<comment type="caution">
    <text evidence="2">The sequence shown here is derived from an EMBL/GenBank/DDBJ whole genome shotgun (WGS) entry which is preliminary data.</text>
</comment>
<name>A0A6A4X0Y7_AMPAM</name>
<dbReference type="OrthoDB" id="6373041at2759"/>
<accession>A0A6A4X0Y7</accession>
<sequence>MMRLVPAAPLCVLWCVTVTTFSTGAAAAAAAAVSAGPAAASLVTNDDGWRGSDADGEGNFLVSPDAPADFVVPAGFQVLDLTREAHRIPGQPA</sequence>
<evidence type="ECO:0008006" key="4">
    <source>
        <dbReference type="Google" id="ProtNLM"/>
    </source>
</evidence>
<dbReference type="AlphaFoldDB" id="A0A6A4X0Y7"/>
<evidence type="ECO:0000313" key="2">
    <source>
        <dbReference type="EMBL" id="KAF0309784.1"/>
    </source>
</evidence>
<feature type="signal peptide" evidence="1">
    <location>
        <begin position="1"/>
        <end position="27"/>
    </location>
</feature>
<evidence type="ECO:0000313" key="3">
    <source>
        <dbReference type="Proteomes" id="UP000440578"/>
    </source>
</evidence>
<dbReference type="Proteomes" id="UP000440578">
    <property type="component" value="Unassembled WGS sequence"/>
</dbReference>
<evidence type="ECO:0000256" key="1">
    <source>
        <dbReference type="SAM" id="SignalP"/>
    </source>
</evidence>
<keyword evidence="3" id="KW-1185">Reference proteome</keyword>
<protein>
    <recommendedName>
        <fullName evidence="4">Secreted protein</fullName>
    </recommendedName>
</protein>
<dbReference type="EMBL" id="VIIS01000376">
    <property type="protein sequence ID" value="KAF0309784.1"/>
    <property type="molecule type" value="Genomic_DNA"/>
</dbReference>
<gene>
    <name evidence="2" type="ORF">FJT64_019141</name>
</gene>